<protein>
    <submittedName>
        <fullName evidence="2">Antitoxin</fullName>
    </submittedName>
</protein>
<evidence type="ECO:0000256" key="1">
    <source>
        <dbReference type="SAM" id="MobiDB-lite"/>
    </source>
</evidence>
<keyword evidence="3" id="KW-1185">Reference proteome</keyword>
<dbReference type="OrthoDB" id="4843846at2"/>
<dbReference type="Pfam" id="PF14013">
    <property type="entry name" value="MT0933_antitox"/>
    <property type="match status" value="1"/>
</dbReference>
<reference evidence="2 3" key="2">
    <citation type="submission" date="2019-08" db="EMBL/GenBank/DDBJ databases">
        <title>Tsukamurella conjunctivitidis sp. nov., Tsukamurella assacharolytica sp. nov. and Tsukamurella sputae sp. nov. isolated from patients with conjunctivitis, bacteraemia (lymphoma) and respiratory infection (sputum) in Hong Kong.</title>
        <authorList>
            <person name="Fok K.M.N."/>
            <person name="Fong J.Y.H."/>
        </authorList>
    </citation>
    <scope>NUCLEOTIDE SEQUENCE [LARGE SCALE GENOMIC DNA]</scope>
    <source>
        <strain evidence="2 3">HKU70</strain>
    </source>
</reference>
<comment type="caution">
    <text evidence="2">The sequence shown here is derived from an EMBL/GenBank/DDBJ whole genome shotgun (WGS) entry which is preliminary data.</text>
</comment>
<accession>A0A5C5RJJ8</accession>
<evidence type="ECO:0000313" key="3">
    <source>
        <dbReference type="Proteomes" id="UP000319792"/>
    </source>
</evidence>
<dbReference type="RefSeq" id="WP_146435924.1">
    <property type="nucleotide sequence ID" value="NZ_VIGV01000005.1"/>
</dbReference>
<feature type="compositionally biased region" description="Low complexity" evidence="1">
    <location>
        <begin position="57"/>
        <end position="71"/>
    </location>
</feature>
<dbReference type="Proteomes" id="UP000319792">
    <property type="component" value="Unassembled WGS sequence"/>
</dbReference>
<dbReference type="InterPro" id="IPR028037">
    <property type="entry name" value="Antitoxin_Rv0909/MT0933"/>
</dbReference>
<feature type="region of interest" description="Disordered" evidence="1">
    <location>
        <begin position="43"/>
        <end position="71"/>
    </location>
</feature>
<organism evidence="2 3">
    <name type="scientific">Tsukamurella sputi</name>
    <dbReference type="NCBI Taxonomy" id="2591848"/>
    <lineage>
        <taxon>Bacteria</taxon>
        <taxon>Bacillati</taxon>
        <taxon>Actinomycetota</taxon>
        <taxon>Actinomycetes</taxon>
        <taxon>Mycobacteriales</taxon>
        <taxon>Tsukamurellaceae</taxon>
        <taxon>Tsukamurella</taxon>
    </lineage>
</organism>
<dbReference type="AlphaFoldDB" id="A0A5C5RJJ8"/>
<sequence length="71" mass="7536">MDFTSLITKVKELLGKNPGVIDKAGDFIDDKTGGKYASQVDKAQDAAKKFAGGQQGQQGPQDQQGPQGQQQ</sequence>
<proteinExistence type="predicted"/>
<dbReference type="EMBL" id="VIGV01000005">
    <property type="protein sequence ID" value="TWS22930.1"/>
    <property type="molecule type" value="Genomic_DNA"/>
</dbReference>
<evidence type="ECO:0000313" key="2">
    <source>
        <dbReference type="EMBL" id="TWS22930.1"/>
    </source>
</evidence>
<gene>
    <name evidence="2" type="ORF">FK268_16160</name>
</gene>
<reference evidence="2 3" key="1">
    <citation type="submission" date="2019-06" db="EMBL/GenBank/DDBJ databases">
        <authorList>
            <person name="Teng J.L.L."/>
            <person name="Lee H.H."/>
            <person name="Lau S.K.P."/>
            <person name="Woo P.C.Y."/>
        </authorList>
    </citation>
    <scope>NUCLEOTIDE SEQUENCE [LARGE SCALE GENOMIC DNA]</scope>
    <source>
        <strain evidence="2 3">HKU70</strain>
    </source>
</reference>
<name>A0A5C5RJJ8_9ACTN</name>